<dbReference type="Proteomes" id="UP001162480">
    <property type="component" value="Chromosome 12"/>
</dbReference>
<dbReference type="AlphaFoldDB" id="A0AA36BB09"/>
<proteinExistence type="predicted"/>
<evidence type="ECO:0000313" key="1">
    <source>
        <dbReference type="EMBL" id="CAI9731116.1"/>
    </source>
</evidence>
<protein>
    <submittedName>
        <fullName evidence="1">Uncharacterized protein</fullName>
    </submittedName>
</protein>
<accession>A0AA36BB09</accession>
<keyword evidence="2" id="KW-1185">Reference proteome</keyword>
<evidence type="ECO:0000313" key="2">
    <source>
        <dbReference type="Proteomes" id="UP001162480"/>
    </source>
</evidence>
<organism evidence="1 2">
    <name type="scientific">Octopus vulgaris</name>
    <name type="common">Common octopus</name>
    <dbReference type="NCBI Taxonomy" id="6645"/>
    <lineage>
        <taxon>Eukaryota</taxon>
        <taxon>Metazoa</taxon>
        <taxon>Spiralia</taxon>
        <taxon>Lophotrochozoa</taxon>
        <taxon>Mollusca</taxon>
        <taxon>Cephalopoda</taxon>
        <taxon>Coleoidea</taxon>
        <taxon>Octopodiformes</taxon>
        <taxon>Octopoda</taxon>
        <taxon>Incirrata</taxon>
        <taxon>Octopodidae</taxon>
        <taxon>Octopus</taxon>
    </lineage>
</organism>
<name>A0AA36BB09_OCTVU</name>
<reference evidence="1" key="1">
    <citation type="submission" date="2023-08" db="EMBL/GenBank/DDBJ databases">
        <authorList>
            <person name="Alioto T."/>
            <person name="Alioto T."/>
            <person name="Gomez Garrido J."/>
        </authorList>
    </citation>
    <scope>NUCLEOTIDE SEQUENCE</scope>
</reference>
<dbReference type="EMBL" id="OX597825">
    <property type="protein sequence ID" value="CAI9731116.1"/>
    <property type="molecule type" value="Genomic_DNA"/>
</dbReference>
<gene>
    <name evidence="1" type="ORF">OCTVUL_1B015315</name>
</gene>
<sequence length="129" mass="14994">MSNSVLRDELNNIKQDSHSSMKLICNCKEIKLNLIKFQNLSEFEKEKCIPEDDIQVHSWMSCTETSDKLQDIYFCLKYQSEQFLDIDKGNLLTPNQRRKYAEKATLSFWRAIGGNSDEIDDSSDTDVET</sequence>